<organism evidence="1 2">
    <name type="scientific">Mycoplasma ovis str. Michigan</name>
    <dbReference type="NCBI Taxonomy" id="1415773"/>
    <lineage>
        <taxon>Bacteria</taxon>
        <taxon>Bacillati</taxon>
        <taxon>Mycoplasmatota</taxon>
        <taxon>Mollicutes</taxon>
        <taxon>Mycoplasmataceae</taxon>
        <taxon>Mycoplasma</taxon>
    </lineage>
</organism>
<keyword evidence="2" id="KW-1185">Reference proteome</keyword>
<gene>
    <name evidence="1" type="ORF">OVS_03615</name>
</gene>
<protein>
    <submittedName>
        <fullName evidence="1">Uncharacterized protein</fullName>
    </submittedName>
</protein>
<evidence type="ECO:0000313" key="2">
    <source>
        <dbReference type="Proteomes" id="UP000018745"/>
    </source>
</evidence>
<name>A0ABN4BN95_9MOLU</name>
<evidence type="ECO:0000313" key="1">
    <source>
        <dbReference type="EMBL" id="AHC40471.1"/>
    </source>
</evidence>
<dbReference type="Proteomes" id="UP000018745">
    <property type="component" value="Chromosome"/>
</dbReference>
<reference evidence="1 2" key="1">
    <citation type="journal article" date="2014" name="Genome Announc.">
        <title>Complete Genome Sequence of Mycoplasma ovis Strain Michigan, a Hemoplasma of Sheep with Two Distinct 16S rRNA Genes.</title>
        <authorList>
            <person name="Deshuillers P.L."/>
            <person name="Santos A.P."/>
            <person name="do Nascimento N.C."/>
            <person name="Hampel J.A."/>
            <person name="Bergin I.L."/>
            <person name="Dyson M.C."/>
            <person name="Messick J.B."/>
        </authorList>
    </citation>
    <scope>NUCLEOTIDE SEQUENCE [LARGE SCALE GENOMIC DNA]</scope>
    <source>
        <strain evidence="1 2">Michigan</strain>
    </source>
</reference>
<accession>A0ABN4BN95</accession>
<dbReference type="EMBL" id="CP006935">
    <property type="protein sequence ID" value="AHC40471.1"/>
    <property type="molecule type" value="Genomic_DNA"/>
</dbReference>
<proteinExistence type="predicted"/>
<sequence>MEAELSDQGVMVISCKFSHFFPSNSGTEDEEKEKLIVWLVKGQVQLNDICPSS</sequence>